<dbReference type="SUPFAM" id="SSF56425">
    <property type="entry name" value="Succinate dehydrogenase/fumarate reductase flavoprotein, catalytic domain"/>
    <property type="match status" value="1"/>
</dbReference>
<dbReference type="NCBIfam" id="TIGR00551">
    <property type="entry name" value="nadB"/>
    <property type="match status" value="1"/>
</dbReference>
<comment type="pathway">
    <text evidence="2 12">Cofactor biosynthesis; NAD(+) biosynthesis; iminoaspartate from L-aspartate (oxidase route): step 1/1.</text>
</comment>
<feature type="domain" description="Fumarate reductase/succinate dehydrogenase flavoprotein-like C-terminal" evidence="14">
    <location>
        <begin position="413"/>
        <end position="495"/>
    </location>
</feature>
<evidence type="ECO:0000313" key="16">
    <source>
        <dbReference type="Proteomes" id="UP001597214"/>
    </source>
</evidence>
<dbReference type="InterPro" id="IPR005288">
    <property type="entry name" value="NadB"/>
</dbReference>
<protein>
    <recommendedName>
        <fullName evidence="5 11">L-aspartate oxidase</fullName>
        <ecNumber evidence="4 11">1.4.3.16</ecNumber>
    </recommendedName>
</protein>
<keyword evidence="7 12" id="KW-0662">Pyridine nucleotide biosynthesis</keyword>
<dbReference type="InterPro" id="IPR015939">
    <property type="entry name" value="Fum_Rdtase/Succ_DH_flav-like_C"/>
</dbReference>
<comment type="cofactor">
    <cofactor evidence="1 12">
        <name>FAD</name>
        <dbReference type="ChEBI" id="CHEBI:57692"/>
    </cofactor>
</comment>
<dbReference type="Gene3D" id="1.20.58.100">
    <property type="entry name" value="Fumarate reductase/succinate dehydrogenase flavoprotein-like, C-terminal domain"/>
    <property type="match status" value="1"/>
</dbReference>
<dbReference type="NCBIfam" id="NF005978">
    <property type="entry name" value="PRK08071.1"/>
    <property type="match status" value="1"/>
</dbReference>
<sequence>MPKTDVVIIGSGLAALVAASRLCMDKNVIIFTKASKENSNSILAQGGIASAISKEDSWCSHLKDTMGAGCNHNIDKMVETLVRNGPTYILELMEQGMKFDTNEFGDLLLGREGAHSYRRILHAGGDATGKALVTFMMEKIKNKVTIVEHHMAVDLILDNNRCIGVTAINQQDENITFFAEHVILATGGCGGVFEYTSNDPTIIGDGYAMAYRAGADLVDMEFVQFHPTLLHVNGTCPGLISEAVRGEGAVLVTESGRRIMENKHSYKDLAPRDIVTRVIFDEMSNGEKIFLDISMIDSFNVRFPTITTLCEKNEIIIEQGKIPIVPGAHFMMGGIKVNEHGESSLRYLYAIGEVACTGVHGANRLASNSLLETIVFANAVADRILSETVDQVKYTSDIANGIHLNGIQLPSEDEIKQMMSKNVGIVRNQAGLQAVVEYLEPYTKLTTKEVGFTQASIVRLNMITTSWLIASSALMRLESRGGHFRSDYPETMSNWQGRLINRKKQDVFVLGGLS</sequence>
<comment type="function">
    <text evidence="12">Catalyzes the oxidation of L-aspartate to iminoaspartate.</text>
</comment>
<name>A0ABW4LLJ0_9BACI</name>
<dbReference type="PANTHER" id="PTHR42716:SF2">
    <property type="entry name" value="L-ASPARTATE OXIDASE, CHLOROPLASTIC"/>
    <property type="match status" value="1"/>
</dbReference>
<dbReference type="InterPro" id="IPR037099">
    <property type="entry name" value="Fum_R/Succ_DH_flav-like_C_sf"/>
</dbReference>
<evidence type="ECO:0000313" key="15">
    <source>
        <dbReference type="EMBL" id="MFD1736050.1"/>
    </source>
</evidence>
<dbReference type="EC" id="1.4.3.16" evidence="4 11"/>
<dbReference type="Pfam" id="PF00890">
    <property type="entry name" value="FAD_binding_2"/>
    <property type="match status" value="1"/>
</dbReference>
<keyword evidence="6 12" id="KW-0285">Flavoprotein</keyword>
<keyword evidence="8 12" id="KW-0274">FAD</keyword>
<evidence type="ECO:0000256" key="9">
    <source>
        <dbReference type="ARBA" id="ARBA00023002"/>
    </source>
</evidence>
<dbReference type="Proteomes" id="UP001597214">
    <property type="component" value="Unassembled WGS sequence"/>
</dbReference>
<dbReference type="InterPro" id="IPR027477">
    <property type="entry name" value="Succ_DH/fumarate_Rdtase_cat_sf"/>
</dbReference>
<accession>A0ABW4LLJ0</accession>
<evidence type="ECO:0000256" key="3">
    <source>
        <dbReference type="ARBA" id="ARBA00008562"/>
    </source>
</evidence>
<evidence type="ECO:0000256" key="8">
    <source>
        <dbReference type="ARBA" id="ARBA00022827"/>
    </source>
</evidence>
<evidence type="ECO:0000256" key="2">
    <source>
        <dbReference type="ARBA" id="ARBA00004950"/>
    </source>
</evidence>
<dbReference type="GO" id="GO:0008734">
    <property type="term" value="F:L-aspartate oxidase activity"/>
    <property type="evidence" value="ECO:0007669"/>
    <property type="project" value="UniProtKB-EC"/>
</dbReference>
<comment type="catalytic activity">
    <reaction evidence="10">
        <text>L-aspartate + O2 = iminosuccinate + H2O2</text>
        <dbReference type="Rhea" id="RHEA:25876"/>
        <dbReference type="ChEBI" id="CHEBI:15379"/>
        <dbReference type="ChEBI" id="CHEBI:16240"/>
        <dbReference type="ChEBI" id="CHEBI:29991"/>
        <dbReference type="ChEBI" id="CHEBI:77875"/>
        <dbReference type="EC" id="1.4.3.16"/>
    </reaction>
    <physiologicalReaction direction="left-to-right" evidence="10">
        <dbReference type="Rhea" id="RHEA:25877"/>
    </physiologicalReaction>
</comment>
<evidence type="ECO:0000259" key="13">
    <source>
        <dbReference type="Pfam" id="PF00890"/>
    </source>
</evidence>
<dbReference type="RefSeq" id="WP_377927184.1">
    <property type="nucleotide sequence ID" value="NZ_JBHUEM010000004.1"/>
</dbReference>
<evidence type="ECO:0000256" key="7">
    <source>
        <dbReference type="ARBA" id="ARBA00022642"/>
    </source>
</evidence>
<dbReference type="InterPro" id="IPR003953">
    <property type="entry name" value="FAD-dep_OxRdtase_2_FAD-bd"/>
</dbReference>
<dbReference type="EMBL" id="JBHUEM010000004">
    <property type="protein sequence ID" value="MFD1736050.1"/>
    <property type="molecule type" value="Genomic_DNA"/>
</dbReference>
<keyword evidence="16" id="KW-1185">Reference proteome</keyword>
<evidence type="ECO:0000256" key="5">
    <source>
        <dbReference type="ARBA" id="ARBA00021901"/>
    </source>
</evidence>
<evidence type="ECO:0000256" key="4">
    <source>
        <dbReference type="ARBA" id="ARBA00012173"/>
    </source>
</evidence>
<organism evidence="15 16">
    <name type="scientific">Bacillus salitolerans</name>
    <dbReference type="NCBI Taxonomy" id="1437434"/>
    <lineage>
        <taxon>Bacteria</taxon>
        <taxon>Bacillati</taxon>
        <taxon>Bacillota</taxon>
        <taxon>Bacilli</taxon>
        <taxon>Bacillales</taxon>
        <taxon>Bacillaceae</taxon>
        <taxon>Bacillus</taxon>
    </lineage>
</organism>
<dbReference type="PRINTS" id="PR00368">
    <property type="entry name" value="FADPNR"/>
</dbReference>
<evidence type="ECO:0000256" key="10">
    <source>
        <dbReference type="ARBA" id="ARBA00048305"/>
    </source>
</evidence>
<evidence type="ECO:0000256" key="1">
    <source>
        <dbReference type="ARBA" id="ARBA00001974"/>
    </source>
</evidence>
<evidence type="ECO:0000256" key="6">
    <source>
        <dbReference type="ARBA" id="ARBA00022630"/>
    </source>
</evidence>
<reference evidence="16" key="1">
    <citation type="journal article" date="2019" name="Int. J. Syst. Evol. Microbiol.">
        <title>The Global Catalogue of Microorganisms (GCM) 10K type strain sequencing project: providing services to taxonomists for standard genome sequencing and annotation.</title>
        <authorList>
            <consortium name="The Broad Institute Genomics Platform"/>
            <consortium name="The Broad Institute Genome Sequencing Center for Infectious Disease"/>
            <person name="Wu L."/>
            <person name="Ma J."/>
        </authorList>
    </citation>
    <scope>NUCLEOTIDE SEQUENCE [LARGE SCALE GENOMIC DNA]</scope>
    <source>
        <strain evidence="16">CCUG 49339</strain>
    </source>
</reference>
<comment type="caution">
    <text evidence="15">The sequence shown here is derived from an EMBL/GenBank/DDBJ whole genome shotgun (WGS) entry which is preliminary data.</text>
</comment>
<evidence type="ECO:0000256" key="11">
    <source>
        <dbReference type="NCBIfam" id="TIGR00551"/>
    </source>
</evidence>
<dbReference type="Pfam" id="PF02910">
    <property type="entry name" value="Succ_DH_flav_C"/>
    <property type="match status" value="1"/>
</dbReference>
<keyword evidence="9 12" id="KW-0560">Oxidoreductase</keyword>
<dbReference type="SUPFAM" id="SSF51905">
    <property type="entry name" value="FAD/NAD(P)-binding domain"/>
    <property type="match status" value="1"/>
</dbReference>
<comment type="similarity">
    <text evidence="3 12">Belongs to the FAD-dependent oxidoreductase 2 family. NadB subfamily.</text>
</comment>
<gene>
    <name evidence="15" type="primary">nadB</name>
    <name evidence="15" type="ORF">ACFSCX_05680</name>
</gene>
<evidence type="ECO:0000256" key="12">
    <source>
        <dbReference type="RuleBase" id="RU362049"/>
    </source>
</evidence>
<proteinExistence type="inferred from homology"/>
<dbReference type="SUPFAM" id="SSF46977">
    <property type="entry name" value="Succinate dehydrogenase/fumarate reductase flavoprotein C-terminal domain"/>
    <property type="match status" value="1"/>
</dbReference>
<feature type="domain" description="FAD-dependent oxidoreductase 2 FAD-binding" evidence="13">
    <location>
        <begin position="5"/>
        <end position="370"/>
    </location>
</feature>
<comment type="subcellular location">
    <subcellularLocation>
        <location evidence="12">Cytoplasm</location>
    </subcellularLocation>
</comment>
<dbReference type="Gene3D" id="3.50.50.60">
    <property type="entry name" value="FAD/NAD(P)-binding domain"/>
    <property type="match status" value="1"/>
</dbReference>
<dbReference type="InterPro" id="IPR036188">
    <property type="entry name" value="FAD/NAD-bd_sf"/>
</dbReference>
<evidence type="ECO:0000259" key="14">
    <source>
        <dbReference type="Pfam" id="PF02910"/>
    </source>
</evidence>
<dbReference type="Gene3D" id="3.90.700.10">
    <property type="entry name" value="Succinate dehydrogenase/fumarate reductase flavoprotein, catalytic domain"/>
    <property type="match status" value="1"/>
</dbReference>
<dbReference type="PANTHER" id="PTHR42716">
    <property type="entry name" value="L-ASPARTATE OXIDASE"/>
    <property type="match status" value="1"/>
</dbReference>